<dbReference type="RefSeq" id="XP_010912038.1">
    <property type="nucleotide sequence ID" value="XM_010913736.2"/>
</dbReference>
<dbReference type="PANTHER" id="PTHR36309">
    <property type="entry name" value="RNA-BINDING (RRM/RBD/RNP MOTIFS) FAMILY PROTEIN"/>
    <property type="match status" value="1"/>
</dbReference>
<evidence type="ECO:0000313" key="4">
    <source>
        <dbReference type="RefSeq" id="XP_010912036.1"/>
    </source>
</evidence>
<dbReference type="GeneID" id="105038047"/>
<dbReference type="RefSeq" id="XP_010912036.1">
    <property type="nucleotide sequence ID" value="XM_010913734.2"/>
</dbReference>
<dbReference type="PANTHER" id="PTHR36309:SF1">
    <property type="entry name" value="RNA-BINDING (RRM_RBD_RNP MOTIFS) FAMILY PROTEIN"/>
    <property type="match status" value="1"/>
</dbReference>
<dbReference type="InterPro" id="IPR035979">
    <property type="entry name" value="RBD_domain_sf"/>
</dbReference>
<evidence type="ECO:0000256" key="1">
    <source>
        <dbReference type="PROSITE-ProRule" id="PRU00176"/>
    </source>
</evidence>
<dbReference type="KEGG" id="egu:105038047"/>
<dbReference type="OrthoDB" id="1913496at2759"/>
<dbReference type="Pfam" id="PF00076">
    <property type="entry name" value="RRM_1"/>
    <property type="match status" value="1"/>
</dbReference>
<dbReference type="CDD" id="cd00590">
    <property type="entry name" value="RRM_SF"/>
    <property type="match status" value="1"/>
</dbReference>
<protein>
    <submittedName>
        <fullName evidence="4 5">Uncharacterized protein LOC105038047</fullName>
    </submittedName>
</protein>
<sequence>MSTDMEEARKAYAEFEEKVKRTVFLDNLSPKVTPAVIKMALGQFANVVNVEFIPNYTIPYNIPQCALVEMEDEDKAKAIITEMTNFLFMMSGMPRPVRARPAKAEMFADRPAPLDRKIEVRWVDPSDPDFVVAKKLKEMVQRHKAETLALVKLQLDEEEKLAKQQAEILKSNVKKYEMIETIMQDKTASRLARHYGVTLGDE</sequence>
<dbReference type="AlphaFoldDB" id="A0A6I9QN63"/>
<dbReference type="InterPro" id="IPR000504">
    <property type="entry name" value="RRM_dom"/>
</dbReference>
<dbReference type="InterPro" id="IPR053316">
    <property type="entry name" value="Epigenetic_reg_gene_expr"/>
</dbReference>
<keyword evidence="1" id="KW-0694">RNA-binding</keyword>
<dbReference type="RefSeq" id="XP_010912037.1">
    <property type="nucleotide sequence ID" value="XM_010913735.3"/>
</dbReference>
<dbReference type="Gene3D" id="3.30.70.330">
    <property type="match status" value="1"/>
</dbReference>
<reference evidence="4 5" key="1">
    <citation type="submission" date="2025-04" db="UniProtKB">
        <authorList>
            <consortium name="RefSeq"/>
        </authorList>
    </citation>
    <scope>IDENTIFICATION</scope>
</reference>
<evidence type="ECO:0000259" key="2">
    <source>
        <dbReference type="PROSITE" id="PS50102"/>
    </source>
</evidence>
<organism evidence="3 4">
    <name type="scientific">Elaeis guineensis var. tenera</name>
    <name type="common">Oil palm</name>
    <dbReference type="NCBI Taxonomy" id="51953"/>
    <lineage>
        <taxon>Eukaryota</taxon>
        <taxon>Viridiplantae</taxon>
        <taxon>Streptophyta</taxon>
        <taxon>Embryophyta</taxon>
        <taxon>Tracheophyta</taxon>
        <taxon>Spermatophyta</taxon>
        <taxon>Magnoliopsida</taxon>
        <taxon>Liliopsida</taxon>
        <taxon>Arecaceae</taxon>
        <taxon>Arecoideae</taxon>
        <taxon>Cocoseae</taxon>
        <taxon>Elaeidinae</taxon>
        <taxon>Elaeis</taxon>
    </lineage>
</organism>
<evidence type="ECO:0000313" key="6">
    <source>
        <dbReference type="RefSeq" id="XP_010912038.1"/>
    </source>
</evidence>
<dbReference type="GO" id="GO:0003723">
    <property type="term" value="F:RNA binding"/>
    <property type="evidence" value="ECO:0007669"/>
    <property type="project" value="UniProtKB-UniRule"/>
</dbReference>
<accession>A0A6I9QN63</accession>
<feature type="domain" description="RRM" evidence="2">
    <location>
        <begin position="21"/>
        <end position="104"/>
    </location>
</feature>
<dbReference type="PROSITE" id="PS50102">
    <property type="entry name" value="RRM"/>
    <property type="match status" value="1"/>
</dbReference>
<dbReference type="SMART" id="SM00360">
    <property type="entry name" value="RRM"/>
    <property type="match status" value="1"/>
</dbReference>
<gene>
    <name evidence="4 5 6" type="primary">LOC105038047</name>
</gene>
<evidence type="ECO:0000313" key="5">
    <source>
        <dbReference type="RefSeq" id="XP_010912037.1"/>
    </source>
</evidence>
<keyword evidence="3" id="KW-1185">Reference proteome</keyword>
<proteinExistence type="predicted"/>
<dbReference type="InterPro" id="IPR012677">
    <property type="entry name" value="Nucleotide-bd_a/b_plait_sf"/>
</dbReference>
<dbReference type="SUPFAM" id="SSF54928">
    <property type="entry name" value="RNA-binding domain, RBD"/>
    <property type="match status" value="1"/>
</dbReference>
<name>A0A6I9QN63_ELAGV</name>
<evidence type="ECO:0000313" key="3">
    <source>
        <dbReference type="Proteomes" id="UP000504607"/>
    </source>
</evidence>
<dbReference type="Proteomes" id="UP000504607">
    <property type="component" value="Chromosome 2"/>
</dbReference>